<dbReference type="FunFam" id="2.40.50.140:FF:000174">
    <property type="entry name" value="DNA replication licensing factor mcm10"/>
    <property type="match status" value="1"/>
</dbReference>
<feature type="compositionally biased region" description="Pro residues" evidence="8">
    <location>
        <begin position="24"/>
        <end position="39"/>
    </location>
</feature>
<dbReference type="PANTHER" id="PTHR13454:SF11">
    <property type="entry name" value="PROTEIN MCM10 HOMOLOG"/>
    <property type="match status" value="1"/>
</dbReference>
<dbReference type="InterPro" id="IPR040184">
    <property type="entry name" value="Mcm10"/>
</dbReference>
<feature type="compositionally biased region" description="Polar residues" evidence="8">
    <location>
        <begin position="41"/>
        <end position="55"/>
    </location>
</feature>
<evidence type="ECO:0000256" key="4">
    <source>
        <dbReference type="ARBA" id="ARBA00022723"/>
    </source>
</evidence>
<comment type="similarity">
    <text evidence="2">Belongs to the MCM10 family.</text>
</comment>
<dbReference type="Pfam" id="PF22379">
    <property type="entry name" value="OB_MCM10"/>
    <property type="match status" value="1"/>
</dbReference>
<dbReference type="Proteomes" id="UP001222027">
    <property type="component" value="Unassembled WGS sequence"/>
</dbReference>
<dbReference type="AlphaFoldDB" id="A0AAV8QUL0"/>
<feature type="region of interest" description="Disordered" evidence="8">
    <location>
        <begin position="344"/>
        <end position="408"/>
    </location>
</feature>
<evidence type="ECO:0000313" key="12">
    <source>
        <dbReference type="Proteomes" id="UP001222027"/>
    </source>
</evidence>
<dbReference type="EMBL" id="JAQQAF010000005">
    <property type="protein sequence ID" value="KAJ8485551.1"/>
    <property type="molecule type" value="Genomic_DNA"/>
</dbReference>
<dbReference type="Gene3D" id="2.40.50.140">
    <property type="entry name" value="Nucleic acid-binding proteins"/>
    <property type="match status" value="1"/>
</dbReference>
<evidence type="ECO:0000256" key="3">
    <source>
        <dbReference type="ARBA" id="ARBA00022705"/>
    </source>
</evidence>
<comment type="subcellular location">
    <subcellularLocation>
        <location evidence="1">Nucleus</location>
    </subcellularLocation>
</comment>
<keyword evidence="5" id="KW-0863">Zinc-finger</keyword>
<evidence type="ECO:0008006" key="13">
    <source>
        <dbReference type="Google" id="ProtNLM"/>
    </source>
</evidence>
<evidence type="ECO:0000313" key="11">
    <source>
        <dbReference type="EMBL" id="KAJ8485551.1"/>
    </source>
</evidence>
<dbReference type="GO" id="GO:0003697">
    <property type="term" value="F:single-stranded DNA binding"/>
    <property type="evidence" value="ECO:0007669"/>
    <property type="project" value="InterPro"/>
</dbReference>
<feature type="region of interest" description="Disordered" evidence="8">
    <location>
        <begin position="1"/>
        <end position="58"/>
    </location>
</feature>
<sequence>MAAHGDDLDLLLSLRDERVLETPPASPSSRPPPPPPPQPSGYTSDDGSPRSSRPANMSVFRDAVKDYLDDNPAMVDAVPNKSTKPRRSDEVEVEKFSGLRIRNSLVSSVELANRFSDIRFVRMPTIRNLLAGDTLSGCWATVGVLTENGAPRLSSTGKSYCIWKMGCLNETDVSVFLFGDAYKMNCKERVGTVFALFSAGVRKDAGGKGFSLSVYSASQMLKMGMSADYGICKGKRKDGMACTMIINKCQGIYCKFHSSKASQMYTSKRSELRGGNLQAAFKRQAEGIYMVDPLAERSNSRKPLKPVKVMSIDGLRKALRKADKVTTNSHSQGIRFLTHVAAQEAKDSNKASARNHQSERRPEKSSSLTKEKVPKAPIQNGPQPKRRKVDHASQNMIELDIVSSDDEH</sequence>
<keyword evidence="12" id="KW-1185">Reference proteome</keyword>
<dbReference type="GO" id="GO:0006270">
    <property type="term" value="P:DNA replication initiation"/>
    <property type="evidence" value="ECO:0007669"/>
    <property type="project" value="InterPro"/>
</dbReference>
<organism evidence="11 12">
    <name type="scientific">Ensete ventricosum</name>
    <name type="common">Abyssinian banana</name>
    <name type="synonym">Musa ensete</name>
    <dbReference type="NCBI Taxonomy" id="4639"/>
    <lineage>
        <taxon>Eukaryota</taxon>
        <taxon>Viridiplantae</taxon>
        <taxon>Streptophyta</taxon>
        <taxon>Embryophyta</taxon>
        <taxon>Tracheophyta</taxon>
        <taxon>Spermatophyta</taxon>
        <taxon>Magnoliopsida</taxon>
        <taxon>Liliopsida</taxon>
        <taxon>Zingiberales</taxon>
        <taxon>Musaceae</taxon>
        <taxon>Ensete</taxon>
    </lineage>
</organism>
<gene>
    <name evidence="11" type="ORF">OPV22_018036</name>
</gene>
<dbReference type="GO" id="GO:0043596">
    <property type="term" value="C:nuclear replication fork"/>
    <property type="evidence" value="ECO:0007669"/>
    <property type="project" value="TreeGrafter"/>
</dbReference>
<evidence type="ECO:0000256" key="2">
    <source>
        <dbReference type="ARBA" id="ARBA00009679"/>
    </source>
</evidence>
<evidence type="ECO:0000256" key="6">
    <source>
        <dbReference type="ARBA" id="ARBA00022833"/>
    </source>
</evidence>
<reference evidence="11 12" key="1">
    <citation type="submission" date="2022-12" db="EMBL/GenBank/DDBJ databases">
        <title>Chromosome-scale assembly of the Ensete ventricosum genome.</title>
        <authorList>
            <person name="Dussert Y."/>
            <person name="Stocks J."/>
            <person name="Wendawek A."/>
            <person name="Woldeyes F."/>
            <person name="Nichols R.A."/>
            <person name="Borrell J.S."/>
        </authorList>
    </citation>
    <scope>NUCLEOTIDE SEQUENCE [LARGE SCALE GENOMIC DNA]</scope>
    <source>
        <strain evidence="12">cv. Maze</strain>
        <tissue evidence="11">Seeds</tissue>
    </source>
</reference>
<keyword evidence="4" id="KW-0479">Metal-binding</keyword>
<evidence type="ECO:0000259" key="9">
    <source>
        <dbReference type="Pfam" id="PF09329"/>
    </source>
</evidence>
<feature type="compositionally biased region" description="Basic and acidic residues" evidence="8">
    <location>
        <begin position="356"/>
        <end position="374"/>
    </location>
</feature>
<feature type="domain" description="MCM10 OB-fold" evidence="10">
    <location>
        <begin position="95"/>
        <end position="221"/>
    </location>
</feature>
<keyword evidence="7" id="KW-0539">Nucleus</keyword>
<accession>A0AAV8QUL0</accession>
<keyword evidence="6" id="KW-0862">Zinc</keyword>
<evidence type="ECO:0000256" key="5">
    <source>
        <dbReference type="ARBA" id="ARBA00022771"/>
    </source>
</evidence>
<proteinExistence type="inferred from homology"/>
<evidence type="ECO:0000256" key="1">
    <source>
        <dbReference type="ARBA" id="ARBA00004123"/>
    </source>
</evidence>
<evidence type="ECO:0000256" key="7">
    <source>
        <dbReference type="ARBA" id="ARBA00023242"/>
    </source>
</evidence>
<evidence type="ECO:0000256" key="8">
    <source>
        <dbReference type="SAM" id="MobiDB-lite"/>
    </source>
</evidence>
<feature type="domain" description="Zinc finger Mcm10/DnaG-type" evidence="9">
    <location>
        <begin position="224"/>
        <end position="269"/>
    </location>
</feature>
<dbReference type="InterPro" id="IPR012340">
    <property type="entry name" value="NA-bd_OB-fold"/>
</dbReference>
<comment type="caution">
    <text evidence="11">The sequence shown here is derived from an EMBL/GenBank/DDBJ whole genome shotgun (WGS) entry which is preliminary data.</text>
</comment>
<dbReference type="InterPro" id="IPR015408">
    <property type="entry name" value="Znf_Mcm10/DnaG"/>
</dbReference>
<dbReference type="GO" id="GO:0008270">
    <property type="term" value="F:zinc ion binding"/>
    <property type="evidence" value="ECO:0007669"/>
    <property type="project" value="UniProtKB-KW"/>
</dbReference>
<dbReference type="Pfam" id="PF09329">
    <property type="entry name" value="zf-primase"/>
    <property type="match status" value="1"/>
</dbReference>
<keyword evidence="3" id="KW-0235">DNA replication</keyword>
<dbReference type="GO" id="GO:0003688">
    <property type="term" value="F:DNA replication origin binding"/>
    <property type="evidence" value="ECO:0007669"/>
    <property type="project" value="TreeGrafter"/>
</dbReference>
<feature type="region of interest" description="Disordered" evidence="8">
    <location>
        <begin position="71"/>
        <end position="90"/>
    </location>
</feature>
<dbReference type="PANTHER" id="PTHR13454">
    <property type="entry name" value="PROTEIN MCM10 HOMOLOG"/>
    <property type="match status" value="1"/>
</dbReference>
<dbReference type="InterPro" id="IPR055065">
    <property type="entry name" value="OB_MCM10"/>
</dbReference>
<name>A0AAV8QUL0_ENSVE</name>
<evidence type="ECO:0000259" key="10">
    <source>
        <dbReference type="Pfam" id="PF22379"/>
    </source>
</evidence>
<protein>
    <recommendedName>
        <fullName evidence="13">Zinc finger Mcm10/DnaG-type domain-containing protein</fullName>
    </recommendedName>
</protein>